<dbReference type="InterPro" id="IPR013766">
    <property type="entry name" value="Thioredoxin_domain"/>
</dbReference>
<evidence type="ECO:0000313" key="8">
    <source>
        <dbReference type="Proteomes" id="UP001161580"/>
    </source>
</evidence>
<dbReference type="SUPFAM" id="SSF52833">
    <property type="entry name" value="Thioredoxin-like"/>
    <property type="match status" value="1"/>
</dbReference>
<keyword evidence="8" id="KW-1185">Reference proteome</keyword>
<dbReference type="InterPro" id="IPR024706">
    <property type="entry name" value="Peroxiredoxin_AhpC-typ"/>
</dbReference>
<keyword evidence="2" id="KW-0560">Oxidoreductase</keyword>
<comment type="similarity">
    <text evidence="1">Belongs to the peroxiredoxin family. AhpC/Prx1 subfamily.</text>
</comment>
<dbReference type="Pfam" id="PF00578">
    <property type="entry name" value="AhpC-TSA"/>
    <property type="match status" value="1"/>
</dbReference>
<dbReference type="GO" id="GO:0006979">
    <property type="term" value="P:response to oxidative stress"/>
    <property type="evidence" value="ECO:0007669"/>
    <property type="project" value="TreeGrafter"/>
</dbReference>
<feature type="domain" description="Thioredoxin" evidence="6">
    <location>
        <begin position="10"/>
        <end position="160"/>
    </location>
</feature>
<dbReference type="RefSeq" id="WP_311786180.1">
    <property type="nucleotide sequence ID" value="NZ_JALDYY010000003.1"/>
</dbReference>
<evidence type="ECO:0000259" key="6">
    <source>
        <dbReference type="PROSITE" id="PS51352"/>
    </source>
</evidence>
<name>A0AAE3U3A8_9HYPH</name>
<comment type="function">
    <text evidence="4">Thiol-specific peroxidase that catalyzes the reduction of hydrogen peroxide and organic hydroperoxides to water and alcohols, respectively. Plays a role in cell protection against oxidative stress by detoxifying peroxides.</text>
</comment>
<evidence type="ECO:0000256" key="4">
    <source>
        <dbReference type="ARBA" id="ARBA00037420"/>
    </source>
</evidence>
<evidence type="ECO:0000256" key="1">
    <source>
        <dbReference type="ARBA" id="ARBA00009796"/>
    </source>
</evidence>
<dbReference type="PANTHER" id="PTHR10681">
    <property type="entry name" value="THIOREDOXIN PEROXIDASE"/>
    <property type="match status" value="1"/>
</dbReference>
<dbReference type="InterPro" id="IPR036249">
    <property type="entry name" value="Thioredoxin-like_sf"/>
</dbReference>
<dbReference type="GO" id="GO:0005829">
    <property type="term" value="C:cytosol"/>
    <property type="evidence" value="ECO:0007669"/>
    <property type="project" value="TreeGrafter"/>
</dbReference>
<dbReference type="PROSITE" id="PS51352">
    <property type="entry name" value="THIOREDOXIN_2"/>
    <property type="match status" value="1"/>
</dbReference>
<dbReference type="GO" id="GO:0045454">
    <property type="term" value="P:cell redox homeostasis"/>
    <property type="evidence" value="ECO:0007669"/>
    <property type="project" value="TreeGrafter"/>
</dbReference>
<proteinExistence type="inferred from homology"/>
<protein>
    <recommendedName>
        <fullName evidence="3">Thioredoxin peroxidase</fullName>
    </recommendedName>
</protein>
<organism evidence="7 8">
    <name type="scientific">Ferirhizobium litorale</name>
    <dbReference type="NCBI Taxonomy" id="2927786"/>
    <lineage>
        <taxon>Bacteria</taxon>
        <taxon>Pseudomonadati</taxon>
        <taxon>Pseudomonadota</taxon>
        <taxon>Alphaproteobacteria</taxon>
        <taxon>Hyphomicrobiales</taxon>
        <taxon>Rhizobiaceae</taxon>
        <taxon>Ferirhizobium</taxon>
    </lineage>
</organism>
<reference evidence="7" key="1">
    <citation type="submission" date="2022-03" db="EMBL/GenBank/DDBJ databases">
        <title>Fererhizobium litorale gen. nov., sp. nov., isolated from sandy sediments of the Sea of Japan seashore.</title>
        <authorList>
            <person name="Romanenko L."/>
            <person name="Kurilenko V."/>
            <person name="Otstavnykh N."/>
            <person name="Svetashev V."/>
            <person name="Tekutyeva L."/>
            <person name="Isaeva M."/>
            <person name="Mikhailov V."/>
        </authorList>
    </citation>
    <scope>NUCLEOTIDE SEQUENCE</scope>
    <source>
        <strain evidence="7">KMM 9576</strain>
    </source>
</reference>
<dbReference type="Gene3D" id="3.40.30.10">
    <property type="entry name" value="Glutaredoxin"/>
    <property type="match status" value="1"/>
</dbReference>
<dbReference type="GO" id="GO:0008379">
    <property type="term" value="F:thioredoxin peroxidase activity"/>
    <property type="evidence" value="ECO:0007669"/>
    <property type="project" value="TreeGrafter"/>
</dbReference>
<dbReference type="InterPro" id="IPR050217">
    <property type="entry name" value="Peroxiredoxin"/>
</dbReference>
<evidence type="ECO:0000313" key="7">
    <source>
        <dbReference type="EMBL" id="MDI7921794.1"/>
    </source>
</evidence>
<dbReference type="PANTHER" id="PTHR10681:SF128">
    <property type="entry name" value="THIOREDOXIN-DEPENDENT PEROXIDE REDUCTASE, MITOCHONDRIAL"/>
    <property type="match status" value="1"/>
</dbReference>
<gene>
    <name evidence="7" type="ORF">MRS75_06805</name>
</gene>
<dbReference type="InterPro" id="IPR000866">
    <property type="entry name" value="AhpC/TSA"/>
</dbReference>
<feature type="active site" description="Cysteine sulfenic acid (-SOH) intermediate; for peroxidase activity" evidence="5">
    <location>
        <position position="52"/>
    </location>
</feature>
<comment type="caution">
    <text evidence="7">The sequence shown here is derived from an EMBL/GenBank/DDBJ whole genome shotgun (WGS) entry which is preliminary data.</text>
</comment>
<dbReference type="GO" id="GO:0033554">
    <property type="term" value="P:cellular response to stress"/>
    <property type="evidence" value="ECO:0007669"/>
    <property type="project" value="TreeGrafter"/>
</dbReference>
<evidence type="ECO:0000256" key="5">
    <source>
        <dbReference type="PIRSR" id="PIRSR000239-1"/>
    </source>
</evidence>
<evidence type="ECO:0000256" key="3">
    <source>
        <dbReference type="ARBA" id="ARBA00032824"/>
    </source>
</evidence>
<dbReference type="Proteomes" id="UP001161580">
    <property type="component" value="Unassembled WGS sequence"/>
</dbReference>
<dbReference type="GO" id="GO:0042744">
    <property type="term" value="P:hydrogen peroxide catabolic process"/>
    <property type="evidence" value="ECO:0007669"/>
    <property type="project" value="TreeGrafter"/>
</dbReference>
<dbReference type="AlphaFoldDB" id="A0AAE3U3A8"/>
<evidence type="ECO:0000256" key="2">
    <source>
        <dbReference type="ARBA" id="ARBA00023002"/>
    </source>
</evidence>
<dbReference type="EMBL" id="JALDYZ010000003">
    <property type="protein sequence ID" value="MDI7921794.1"/>
    <property type="molecule type" value="Genomic_DNA"/>
</dbReference>
<dbReference type="PIRSF" id="PIRSF000239">
    <property type="entry name" value="AHPC"/>
    <property type="match status" value="1"/>
</dbReference>
<accession>A0AAE3U3A8</accession>
<sequence length="169" mass="18225">MSESQLHKALVAGTVAPSFSLPATPDQMVSLDDLRGAPVILAFYPADWSPVCGDQMALYNEALAEFQRSKAQLLGISVDGVWCHAAFTADRSLHFPLLADFEPKGEVARRYGVYRDKEGISDRALFVIDSAGIIRWSYVSPLGINPGADGILQALDEIGADARTAEVQS</sequence>